<keyword evidence="5" id="KW-1185">Reference proteome</keyword>
<dbReference type="OrthoDB" id="8754850at2"/>
<evidence type="ECO:0000313" key="5">
    <source>
        <dbReference type="Proteomes" id="UP000254326"/>
    </source>
</evidence>
<accession>A0A370U9A4</accession>
<dbReference type="PANTHER" id="PTHR11022:SF41">
    <property type="entry name" value="PEPTIDOGLYCAN-RECOGNITION PROTEIN LC-RELATED"/>
    <property type="match status" value="1"/>
</dbReference>
<dbReference type="GO" id="GO:0009253">
    <property type="term" value="P:peptidoglycan catabolic process"/>
    <property type="evidence" value="ECO:0007669"/>
    <property type="project" value="InterPro"/>
</dbReference>
<name>A0A370U9A4_9GAMM</name>
<dbReference type="RefSeq" id="WP_115467615.1">
    <property type="nucleotide sequence ID" value="NZ_QKRA01000003.1"/>
</dbReference>
<dbReference type="InterPro" id="IPR002502">
    <property type="entry name" value="Amidase_domain"/>
</dbReference>
<dbReference type="AlphaFoldDB" id="A0A370U9A4"/>
<proteinExistence type="inferred from homology"/>
<dbReference type="InterPro" id="IPR036505">
    <property type="entry name" value="Amidase/PGRP_sf"/>
</dbReference>
<dbReference type="SUPFAM" id="SSF55846">
    <property type="entry name" value="N-acetylmuramoyl-L-alanine amidase-like"/>
    <property type="match status" value="1"/>
</dbReference>
<comment type="caution">
    <text evidence="4">The sequence shown here is derived from an EMBL/GenBank/DDBJ whole genome shotgun (WGS) entry which is preliminary data.</text>
</comment>
<evidence type="ECO:0000256" key="1">
    <source>
        <dbReference type="ARBA" id="ARBA00007553"/>
    </source>
</evidence>
<dbReference type="PANTHER" id="PTHR11022">
    <property type="entry name" value="PEPTIDOGLYCAN RECOGNITION PROTEIN"/>
    <property type="match status" value="1"/>
</dbReference>
<reference evidence="4 5" key="1">
    <citation type="submission" date="2018-06" db="EMBL/GenBank/DDBJ databases">
        <title>Marinomonas sp. YLB-05 draft genome sequence.</title>
        <authorList>
            <person name="Yu L."/>
            <person name="Tang X."/>
        </authorList>
    </citation>
    <scope>NUCLEOTIDE SEQUENCE [LARGE SCALE GENOMIC DNA]</scope>
    <source>
        <strain evidence="4 5">YLB-05</strain>
    </source>
</reference>
<dbReference type="InterPro" id="IPR006619">
    <property type="entry name" value="PGRP_domain_met/bac"/>
</dbReference>
<dbReference type="Pfam" id="PF01510">
    <property type="entry name" value="Amidase_2"/>
    <property type="match status" value="1"/>
</dbReference>
<dbReference type="SMART" id="SM00701">
    <property type="entry name" value="PGRP"/>
    <property type="match status" value="1"/>
</dbReference>
<dbReference type="SMART" id="SM00644">
    <property type="entry name" value="Ami_2"/>
    <property type="match status" value="1"/>
</dbReference>
<feature type="domain" description="N-acetylmuramoyl-L-alanine amidase" evidence="2">
    <location>
        <begin position="1"/>
        <end position="117"/>
    </location>
</feature>
<feature type="domain" description="Peptidoglycan recognition protein family" evidence="3">
    <location>
        <begin position="1"/>
        <end position="110"/>
    </location>
</feature>
<dbReference type="GO" id="GO:0008745">
    <property type="term" value="F:N-acetylmuramoyl-L-alanine amidase activity"/>
    <property type="evidence" value="ECO:0007669"/>
    <property type="project" value="InterPro"/>
</dbReference>
<comment type="similarity">
    <text evidence="1">Belongs to the N-acetylmuramoyl-L-alanine amidase 2 family.</text>
</comment>
<organism evidence="4 5">
    <name type="scientific">Marinomonas piezotolerans</name>
    <dbReference type="NCBI Taxonomy" id="2213058"/>
    <lineage>
        <taxon>Bacteria</taxon>
        <taxon>Pseudomonadati</taxon>
        <taxon>Pseudomonadota</taxon>
        <taxon>Gammaproteobacteria</taxon>
        <taxon>Oceanospirillales</taxon>
        <taxon>Oceanospirillaceae</taxon>
        <taxon>Marinomonas</taxon>
    </lineage>
</organism>
<evidence type="ECO:0000259" key="2">
    <source>
        <dbReference type="SMART" id="SM00644"/>
    </source>
</evidence>
<dbReference type="InterPro" id="IPR015510">
    <property type="entry name" value="PGRP"/>
</dbReference>
<dbReference type="Gene3D" id="3.40.80.10">
    <property type="entry name" value="Peptidoglycan recognition protein-like"/>
    <property type="match status" value="1"/>
</dbReference>
<gene>
    <name evidence="4" type="ORF">DN730_08080</name>
</gene>
<protein>
    <submittedName>
        <fullName evidence="4">N-acetylmuramoyl-L-alanine amidase</fullName>
    </submittedName>
</protein>
<dbReference type="CDD" id="cd06583">
    <property type="entry name" value="PGRP"/>
    <property type="match status" value="1"/>
</dbReference>
<dbReference type="Proteomes" id="UP000254326">
    <property type="component" value="Unassembled WGS sequence"/>
</dbReference>
<evidence type="ECO:0000313" key="4">
    <source>
        <dbReference type="EMBL" id="RDL44352.1"/>
    </source>
</evidence>
<sequence length="133" mass="15278">MSITRIVIHCSDSPNFRDDTAEDIHRWHKERGWDGIGYHHVICVDGDVQNGRPHYWTGAHASPYNANSIGICLIGRDQFTDAQWRSLEGLVLSLTNEYPYAEVLGHCDLNEHKSCPNFDVKSWWGNIERNNLD</sequence>
<evidence type="ECO:0000259" key="3">
    <source>
        <dbReference type="SMART" id="SM00701"/>
    </source>
</evidence>
<dbReference type="GO" id="GO:0008270">
    <property type="term" value="F:zinc ion binding"/>
    <property type="evidence" value="ECO:0007669"/>
    <property type="project" value="InterPro"/>
</dbReference>
<dbReference type="EMBL" id="QKRA01000003">
    <property type="protein sequence ID" value="RDL44352.1"/>
    <property type="molecule type" value="Genomic_DNA"/>
</dbReference>